<accession>A0ABY5A2Q0</accession>
<evidence type="ECO:0000313" key="1">
    <source>
        <dbReference type="EMBL" id="USR37847.1"/>
    </source>
</evidence>
<dbReference type="RefSeq" id="WP_129482263.1">
    <property type="nucleotide sequence ID" value="NZ_CP099397.1"/>
</dbReference>
<keyword evidence="2" id="KW-1185">Reference proteome</keyword>
<organism evidence="1 2">
    <name type="scientific">Ectopseudomonas hydrolytica</name>
    <dbReference type="NCBI Taxonomy" id="2493633"/>
    <lineage>
        <taxon>Bacteria</taxon>
        <taxon>Pseudomonadati</taxon>
        <taxon>Pseudomonadota</taxon>
        <taxon>Gammaproteobacteria</taxon>
        <taxon>Pseudomonadales</taxon>
        <taxon>Pseudomonadaceae</taxon>
        <taxon>Ectopseudomonas</taxon>
    </lineage>
</organism>
<sequence>MKYELHGVSLGGQEYRFRSTKQDGVYEILFENCVSTLDMRHFLNDQNKPLSGSSHWGKDNKRVVDSIVVLAEVQSPRFSVEKGFKVFNINWESDGAIDTGYFVIRQV</sequence>
<dbReference type="Proteomes" id="UP001054897">
    <property type="component" value="Chromosome"/>
</dbReference>
<evidence type="ECO:0000313" key="2">
    <source>
        <dbReference type="Proteomes" id="UP001054897"/>
    </source>
</evidence>
<name>A0ABY5A2Q0_9GAMM</name>
<reference evidence="1" key="1">
    <citation type="submission" date="2022-06" db="EMBL/GenBank/DDBJ databases">
        <title>Complete genome of Pseudomonas hydrolytica DSWY01T.</title>
        <authorList>
            <person name="Jung J."/>
            <person name="Jeon C.O."/>
        </authorList>
    </citation>
    <scope>NUCLEOTIDE SEQUENCE</scope>
    <source>
        <strain evidence="1">DSWY01</strain>
    </source>
</reference>
<proteinExistence type="predicted"/>
<protein>
    <submittedName>
        <fullName evidence="1">Uncharacterized protein</fullName>
    </submittedName>
</protein>
<dbReference type="GeneID" id="300082162"/>
<gene>
    <name evidence="1" type="ORF">L1F06_014300</name>
</gene>
<dbReference type="EMBL" id="CP099397">
    <property type="protein sequence ID" value="USR37847.1"/>
    <property type="molecule type" value="Genomic_DNA"/>
</dbReference>